<proteinExistence type="predicted"/>
<dbReference type="GO" id="GO:0030951">
    <property type="term" value="P:establishment or maintenance of microtubule cytoskeleton polarity"/>
    <property type="evidence" value="ECO:0007669"/>
    <property type="project" value="InterPro"/>
</dbReference>
<dbReference type="GO" id="GO:0046785">
    <property type="term" value="P:microtubule polymerization"/>
    <property type="evidence" value="ECO:0007669"/>
    <property type="project" value="InterPro"/>
</dbReference>
<dbReference type="PANTHER" id="PTHR12609">
    <property type="entry name" value="MICROTUBULE ASSOCIATED PROTEIN XMAP215"/>
    <property type="match status" value="1"/>
</dbReference>
<dbReference type="GO" id="GO:0061863">
    <property type="term" value="F:microtubule plus end polymerase"/>
    <property type="evidence" value="ECO:0007669"/>
    <property type="project" value="InterPro"/>
</dbReference>
<reference evidence="1" key="2">
    <citation type="journal article" date="2024" name="Plant">
        <title>Genomic evolution and insights into agronomic trait innovations of Sesamum species.</title>
        <authorList>
            <person name="Miao H."/>
            <person name="Wang L."/>
            <person name="Qu L."/>
            <person name="Liu H."/>
            <person name="Sun Y."/>
            <person name="Le M."/>
            <person name="Wang Q."/>
            <person name="Wei S."/>
            <person name="Zheng Y."/>
            <person name="Lin W."/>
            <person name="Duan Y."/>
            <person name="Cao H."/>
            <person name="Xiong S."/>
            <person name="Wang X."/>
            <person name="Wei L."/>
            <person name="Li C."/>
            <person name="Ma Q."/>
            <person name="Ju M."/>
            <person name="Zhao R."/>
            <person name="Li G."/>
            <person name="Mu C."/>
            <person name="Tian Q."/>
            <person name="Mei H."/>
            <person name="Zhang T."/>
            <person name="Gao T."/>
            <person name="Zhang H."/>
        </authorList>
    </citation>
    <scope>NUCLEOTIDE SEQUENCE</scope>
    <source>
        <strain evidence="1">KEN1</strain>
    </source>
</reference>
<reference evidence="1" key="1">
    <citation type="submission" date="2020-06" db="EMBL/GenBank/DDBJ databases">
        <authorList>
            <person name="Li T."/>
            <person name="Hu X."/>
            <person name="Zhang T."/>
            <person name="Song X."/>
            <person name="Zhang H."/>
            <person name="Dai N."/>
            <person name="Sheng W."/>
            <person name="Hou X."/>
            <person name="Wei L."/>
        </authorList>
    </citation>
    <scope>NUCLEOTIDE SEQUENCE</scope>
    <source>
        <strain evidence="1">KEN1</strain>
        <tissue evidence="1">Leaf</tissue>
    </source>
</reference>
<name>A0AAW2X1P2_9LAMI</name>
<dbReference type="AlphaFoldDB" id="A0AAW2X1P2"/>
<dbReference type="Gene3D" id="1.25.10.10">
    <property type="entry name" value="Leucine-rich Repeat Variant"/>
    <property type="match status" value="1"/>
</dbReference>
<accession>A0AAW2X1P2</accession>
<comment type="caution">
    <text evidence="1">The sequence shown here is derived from an EMBL/GenBank/DDBJ whole genome shotgun (WGS) entry which is preliminary data.</text>
</comment>
<dbReference type="GO" id="GO:0051010">
    <property type="term" value="F:microtubule plus-end binding"/>
    <property type="evidence" value="ECO:0007669"/>
    <property type="project" value="InterPro"/>
</dbReference>
<gene>
    <name evidence="1" type="ORF">Slati_1845800</name>
</gene>
<dbReference type="InterPro" id="IPR045110">
    <property type="entry name" value="XMAP215"/>
</dbReference>
<sequence>MRLNKGILSNVLKCLGDNRKEMRECNLSTLDSWLAAAHLDKMVPYVTVALGDTKLGAEGASIFFTGCQDNLIDWPIFLMLYIC</sequence>
<dbReference type="InterPro" id="IPR011989">
    <property type="entry name" value="ARM-like"/>
</dbReference>
<protein>
    <submittedName>
        <fullName evidence="1">Protein MOR1</fullName>
    </submittedName>
</protein>
<dbReference type="GO" id="GO:0007051">
    <property type="term" value="P:spindle organization"/>
    <property type="evidence" value="ECO:0007669"/>
    <property type="project" value="InterPro"/>
</dbReference>
<evidence type="ECO:0000313" key="1">
    <source>
        <dbReference type="EMBL" id="KAL0447179.1"/>
    </source>
</evidence>
<dbReference type="EMBL" id="JACGWN010000006">
    <property type="protein sequence ID" value="KAL0447179.1"/>
    <property type="molecule type" value="Genomic_DNA"/>
</dbReference>
<organism evidence="1">
    <name type="scientific">Sesamum latifolium</name>
    <dbReference type="NCBI Taxonomy" id="2727402"/>
    <lineage>
        <taxon>Eukaryota</taxon>
        <taxon>Viridiplantae</taxon>
        <taxon>Streptophyta</taxon>
        <taxon>Embryophyta</taxon>
        <taxon>Tracheophyta</taxon>
        <taxon>Spermatophyta</taxon>
        <taxon>Magnoliopsida</taxon>
        <taxon>eudicotyledons</taxon>
        <taxon>Gunneridae</taxon>
        <taxon>Pentapetalae</taxon>
        <taxon>asterids</taxon>
        <taxon>lamiids</taxon>
        <taxon>Lamiales</taxon>
        <taxon>Pedaliaceae</taxon>
        <taxon>Sesamum</taxon>
    </lineage>
</organism>